<dbReference type="InterPro" id="IPR013783">
    <property type="entry name" value="Ig-like_fold"/>
</dbReference>
<dbReference type="InterPro" id="IPR032109">
    <property type="entry name" value="Big_3_5"/>
</dbReference>
<reference evidence="3 4" key="1">
    <citation type="submission" date="2019-02" db="EMBL/GenBank/DDBJ databases">
        <title>Genomic Encyclopedia of Archaeal and Bacterial Type Strains, Phase II (KMG-II): from individual species to whole genera.</title>
        <authorList>
            <person name="Goeker M."/>
        </authorList>
    </citation>
    <scope>NUCLEOTIDE SEQUENCE [LARGE SCALE GENOMIC DNA]</scope>
    <source>
        <strain evidence="3 4">DSM 18101</strain>
    </source>
</reference>
<evidence type="ECO:0000259" key="2">
    <source>
        <dbReference type="PROSITE" id="PS50835"/>
    </source>
</evidence>
<comment type="caution">
    <text evidence="3">The sequence shown here is derived from an EMBL/GenBank/DDBJ whole genome shotgun (WGS) entry which is preliminary data.</text>
</comment>
<name>A0A4Q7XXI3_9BACT</name>
<dbReference type="OrthoDB" id="99353at2"/>
<protein>
    <submittedName>
        <fullName evidence="3">Ig-like domain-containing protein</fullName>
    </submittedName>
</protein>
<dbReference type="Gene3D" id="2.60.120.260">
    <property type="entry name" value="Galactose-binding domain-like"/>
    <property type="match status" value="1"/>
</dbReference>
<feature type="chain" id="PRO_5021018810" evidence="1">
    <location>
        <begin position="29"/>
        <end position="668"/>
    </location>
</feature>
<keyword evidence="1" id="KW-0732">Signal</keyword>
<dbReference type="Gene3D" id="2.60.40.10">
    <property type="entry name" value="Immunoglobulins"/>
    <property type="match status" value="4"/>
</dbReference>
<dbReference type="PROSITE" id="PS50835">
    <property type="entry name" value="IG_LIKE"/>
    <property type="match status" value="1"/>
</dbReference>
<keyword evidence="4" id="KW-1185">Reference proteome</keyword>
<dbReference type="InterPro" id="IPR007110">
    <property type="entry name" value="Ig-like_dom"/>
</dbReference>
<dbReference type="AlphaFoldDB" id="A0A4Q7XXI3"/>
<dbReference type="EMBL" id="SHKW01000008">
    <property type="protein sequence ID" value="RZU29082.1"/>
    <property type="molecule type" value="Genomic_DNA"/>
</dbReference>
<dbReference type="SUPFAM" id="SSF49785">
    <property type="entry name" value="Galactose-binding domain-like"/>
    <property type="match status" value="1"/>
</dbReference>
<feature type="domain" description="Ig-like" evidence="2">
    <location>
        <begin position="39"/>
        <end position="127"/>
    </location>
</feature>
<organism evidence="3 4">
    <name type="scientific">Edaphobacter modestus</name>
    <dbReference type="NCBI Taxonomy" id="388466"/>
    <lineage>
        <taxon>Bacteria</taxon>
        <taxon>Pseudomonadati</taxon>
        <taxon>Acidobacteriota</taxon>
        <taxon>Terriglobia</taxon>
        <taxon>Terriglobales</taxon>
        <taxon>Acidobacteriaceae</taxon>
        <taxon>Edaphobacter</taxon>
    </lineage>
</organism>
<dbReference type="Pfam" id="PF16640">
    <property type="entry name" value="Big_3_5"/>
    <property type="match status" value="4"/>
</dbReference>
<evidence type="ECO:0000313" key="4">
    <source>
        <dbReference type="Proteomes" id="UP000292958"/>
    </source>
</evidence>
<feature type="signal peptide" evidence="1">
    <location>
        <begin position="1"/>
        <end position="28"/>
    </location>
</feature>
<evidence type="ECO:0000313" key="3">
    <source>
        <dbReference type="EMBL" id="RZU29082.1"/>
    </source>
</evidence>
<evidence type="ECO:0000256" key="1">
    <source>
        <dbReference type="SAM" id="SignalP"/>
    </source>
</evidence>
<dbReference type="Proteomes" id="UP000292958">
    <property type="component" value="Unassembled WGS sequence"/>
</dbReference>
<dbReference type="InterPro" id="IPR008979">
    <property type="entry name" value="Galactose-bd-like_sf"/>
</dbReference>
<gene>
    <name evidence="3" type="ORF">BDD14_6677</name>
</gene>
<accession>A0A4Q7XXI3</accession>
<proteinExistence type="predicted"/>
<sequence>MKRLLSKARHILCLSLIPAVVWSQATNANLTQTVNPAVPTVTATSSTLATTYGQPVTLTATLTAPLASTATGTVQWFDDGTAIGSPQPVASAISTLTLSSLAGGNHTLAAHYSGDSNFTAATSGNLSLTVSPVLPGTGGFSPVTLTSNLNPSIYQNEVTFTASVPVGATGSINFMDGATSLGSVPVTDTTAVFSTTSLVAATHPITGVYSGDANFQTATTSATSEVVNQAPTIALLTANPMTGLAVGSSVTFTALVNTGMYAPTGTVTFMDGATTLGTAAVTVSNATNLLAYSADFTHWTSDSSATAPIVGSGTAGPDGAATSATTITFPDTTRAGYSGLKLPANGTFAGQPMAVSFWAQSSAGAQVTINLTDGSDRNLQTATVTTTNGWQRFVLPMTLPAGANPNAVLSIRMANQGPESIDFFGVQLEQAATAGIYVMTTGASASGQGGVATYSTAALLGGTHPINVSYSGDSNYLGSTGTLNQALVFDKSSPSVSVTSSRPSSTYGQSVTFTANVSGPNTTPTGTVTFLDGATVLGTGTLDTSGNATYSTNLLSAGMHSITAHYAGDGNFVAATSPAIAQSVSTVAATLSVSSSPNPSTYGQPIDFSVAASGPGAVPTGTVTVTEGATTLGTITLGASGQGKLTIPNLTGGTHNLEFTYNGDSNYQ</sequence>